<evidence type="ECO:0008006" key="3">
    <source>
        <dbReference type="Google" id="ProtNLM"/>
    </source>
</evidence>
<accession>A0A2H0RM37</accession>
<proteinExistence type="predicted"/>
<reference evidence="1 2" key="1">
    <citation type="submission" date="2017-09" db="EMBL/GenBank/DDBJ databases">
        <title>Depth-based differentiation of microbial function through sediment-hosted aquifers and enrichment of novel symbionts in the deep terrestrial subsurface.</title>
        <authorList>
            <person name="Probst A.J."/>
            <person name="Ladd B."/>
            <person name="Jarett J.K."/>
            <person name="Geller-Mcgrath D.E."/>
            <person name="Sieber C.M."/>
            <person name="Emerson J.B."/>
            <person name="Anantharaman K."/>
            <person name="Thomas B.C."/>
            <person name="Malmstrom R."/>
            <person name="Stieglmeier M."/>
            <person name="Klingl A."/>
            <person name="Woyke T."/>
            <person name="Ryan C.M."/>
            <person name="Banfield J.F."/>
        </authorList>
    </citation>
    <scope>NUCLEOTIDE SEQUENCE [LARGE SCALE GENOMIC DNA]</scope>
    <source>
        <strain evidence="1">CG10_big_fil_rev_8_21_14_0_10_45_14</strain>
    </source>
</reference>
<dbReference type="AlphaFoldDB" id="A0A2H0RM37"/>
<dbReference type="EMBL" id="PCYL01000027">
    <property type="protein sequence ID" value="PIR46845.1"/>
    <property type="molecule type" value="Genomic_DNA"/>
</dbReference>
<comment type="caution">
    <text evidence="1">The sequence shown here is derived from an EMBL/GenBank/DDBJ whole genome shotgun (WGS) entry which is preliminary data.</text>
</comment>
<organism evidence="1 2">
    <name type="scientific">Candidatus Vogelbacteria bacterium CG10_big_fil_rev_8_21_14_0_10_45_14</name>
    <dbReference type="NCBI Taxonomy" id="1975042"/>
    <lineage>
        <taxon>Bacteria</taxon>
        <taxon>Candidatus Vogeliibacteriota</taxon>
    </lineage>
</organism>
<sequence>MKIYILGSTKFVKNMVETTDLLIGMGLDAWIHPDYRDYVNTKDHPDMKKMMDGEQASVKIQNDYIRQHYDGILASDAILFVNNDKADFKNYIGGNALMEMGFAYVNDKKIYLKHGMPEGVSYMDEIRAMEPVCLYGDFSKLLRIE</sequence>
<protein>
    <recommendedName>
        <fullName evidence="3">Nucleoside 2-deoxyribosyltransferase</fullName>
    </recommendedName>
</protein>
<gene>
    <name evidence="1" type="ORF">COV07_02155</name>
</gene>
<evidence type="ECO:0000313" key="2">
    <source>
        <dbReference type="Proteomes" id="UP000230833"/>
    </source>
</evidence>
<name>A0A2H0RM37_9BACT</name>
<evidence type="ECO:0000313" key="1">
    <source>
        <dbReference type="EMBL" id="PIR46845.1"/>
    </source>
</evidence>
<dbReference type="Proteomes" id="UP000230833">
    <property type="component" value="Unassembled WGS sequence"/>
</dbReference>